<organism evidence="1 2">
    <name type="scientific">Platysternon megacephalum</name>
    <name type="common">big-headed turtle</name>
    <dbReference type="NCBI Taxonomy" id="55544"/>
    <lineage>
        <taxon>Eukaryota</taxon>
        <taxon>Metazoa</taxon>
        <taxon>Chordata</taxon>
        <taxon>Craniata</taxon>
        <taxon>Vertebrata</taxon>
        <taxon>Euteleostomi</taxon>
        <taxon>Archelosauria</taxon>
        <taxon>Testudinata</taxon>
        <taxon>Testudines</taxon>
        <taxon>Cryptodira</taxon>
        <taxon>Durocryptodira</taxon>
        <taxon>Testudinoidea</taxon>
        <taxon>Platysternidae</taxon>
        <taxon>Platysternon</taxon>
    </lineage>
</organism>
<dbReference type="EMBL" id="QXTE01000021">
    <property type="protein sequence ID" value="TFK12534.1"/>
    <property type="molecule type" value="Genomic_DNA"/>
</dbReference>
<keyword evidence="2" id="KW-1185">Reference proteome</keyword>
<dbReference type="Proteomes" id="UP000297703">
    <property type="component" value="Unassembled WGS sequence"/>
</dbReference>
<proteinExistence type="predicted"/>
<accession>A0A4D9F3Y9</accession>
<comment type="caution">
    <text evidence="1">The sequence shown here is derived from an EMBL/GenBank/DDBJ whole genome shotgun (WGS) entry which is preliminary data.</text>
</comment>
<protein>
    <submittedName>
        <fullName evidence="1">Uncharacterized protein</fullName>
    </submittedName>
</protein>
<evidence type="ECO:0000313" key="1">
    <source>
        <dbReference type="EMBL" id="TFK12534.1"/>
    </source>
</evidence>
<sequence>MIIPTKDWGNFRALHCMCCHLSSAEISYHGDIHYLLAGSWLEYLLDKTIQDLKEPHVLLTQELPRVPSDYLTTDERIDFIAKGPESERRGTRTSKVHLWSPITLSVACRKLSLISVALGPDVLPLF</sequence>
<name>A0A4D9F3Y9_9SAUR</name>
<evidence type="ECO:0000313" key="2">
    <source>
        <dbReference type="Proteomes" id="UP000297703"/>
    </source>
</evidence>
<gene>
    <name evidence="1" type="ORF">DR999_PMT04104</name>
</gene>
<reference evidence="1 2" key="1">
    <citation type="submission" date="2019-04" db="EMBL/GenBank/DDBJ databases">
        <title>Draft genome of the big-headed turtle Platysternon megacephalum.</title>
        <authorList>
            <person name="Gong S."/>
        </authorList>
    </citation>
    <scope>NUCLEOTIDE SEQUENCE [LARGE SCALE GENOMIC DNA]</scope>
    <source>
        <strain evidence="1">DO16091913</strain>
        <tissue evidence="1">Muscle</tissue>
    </source>
</reference>
<reference evidence="1 2" key="2">
    <citation type="submission" date="2019-04" db="EMBL/GenBank/DDBJ databases">
        <title>The genome sequence of big-headed turtle.</title>
        <authorList>
            <person name="Gong S."/>
        </authorList>
    </citation>
    <scope>NUCLEOTIDE SEQUENCE [LARGE SCALE GENOMIC DNA]</scope>
    <source>
        <strain evidence="1">DO16091913</strain>
        <tissue evidence="1">Muscle</tissue>
    </source>
</reference>
<dbReference type="AlphaFoldDB" id="A0A4D9F3Y9"/>